<organism evidence="1 2">
    <name type="scientific">Trifolium pratense</name>
    <name type="common">Red clover</name>
    <dbReference type="NCBI Taxonomy" id="57577"/>
    <lineage>
        <taxon>Eukaryota</taxon>
        <taxon>Viridiplantae</taxon>
        <taxon>Streptophyta</taxon>
        <taxon>Embryophyta</taxon>
        <taxon>Tracheophyta</taxon>
        <taxon>Spermatophyta</taxon>
        <taxon>Magnoliopsida</taxon>
        <taxon>eudicotyledons</taxon>
        <taxon>Gunneridae</taxon>
        <taxon>Pentapetalae</taxon>
        <taxon>rosids</taxon>
        <taxon>fabids</taxon>
        <taxon>Fabales</taxon>
        <taxon>Fabaceae</taxon>
        <taxon>Papilionoideae</taxon>
        <taxon>50 kb inversion clade</taxon>
        <taxon>NPAAA clade</taxon>
        <taxon>Hologalegina</taxon>
        <taxon>IRL clade</taxon>
        <taxon>Trifolieae</taxon>
        <taxon>Trifolium</taxon>
    </lineage>
</organism>
<accession>A0ACB0KAA6</accession>
<keyword evidence="2" id="KW-1185">Reference proteome</keyword>
<reference evidence="1" key="1">
    <citation type="submission" date="2023-10" db="EMBL/GenBank/DDBJ databases">
        <authorList>
            <person name="Rodriguez Cubillos JULIANA M."/>
            <person name="De Vega J."/>
        </authorList>
    </citation>
    <scope>NUCLEOTIDE SEQUENCE</scope>
</reference>
<protein>
    <submittedName>
        <fullName evidence="1">Uncharacterized protein</fullName>
    </submittedName>
</protein>
<name>A0ACB0KAA6_TRIPR</name>
<sequence>MMDMVPPETMNKLHEMAKLMVNTGFEKECYNVYSSCRREWLERKMKQLLGLVNLTIEDVNKISWNDLKHQIRSWIKASKVALKILFPTERRLCDLVFFGFSTVANLSFRGLLVFCVSLRNETNTTLKKLAKAIVEIFMELENVIRQDLAKAAVPEGGIHPIIRYTMKYLCLICDYRPTPEQVWTYVEGIPEA</sequence>
<dbReference type="Proteomes" id="UP001177021">
    <property type="component" value="Unassembled WGS sequence"/>
</dbReference>
<evidence type="ECO:0000313" key="1">
    <source>
        <dbReference type="EMBL" id="CAJ2652698.1"/>
    </source>
</evidence>
<dbReference type="EMBL" id="CASHSV030000206">
    <property type="protein sequence ID" value="CAJ2652698.1"/>
    <property type="molecule type" value="Genomic_DNA"/>
</dbReference>
<proteinExistence type="predicted"/>
<gene>
    <name evidence="1" type="ORF">MILVUS5_LOCUS20145</name>
</gene>
<comment type="caution">
    <text evidence="1">The sequence shown here is derived from an EMBL/GenBank/DDBJ whole genome shotgun (WGS) entry which is preliminary data.</text>
</comment>
<evidence type="ECO:0000313" key="2">
    <source>
        <dbReference type="Proteomes" id="UP001177021"/>
    </source>
</evidence>